<dbReference type="InterPro" id="IPR004090">
    <property type="entry name" value="Chemotax_Me-accpt_rcpt"/>
</dbReference>
<evidence type="ECO:0000256" key="1">
    <source>
        <dbReference type="ARBA" id="ARBA00004370"/>
    </source>
</evidence>
<evidence type="ECO:0000313" key="9">
    <source>
        <dbReference type="Proteomes" id="UP000265955"/>
    </source>
</evidence>
<organism evidence="8 9">
    <name type="scientific">Noviherbaspirillum saxi</name>
    <dbReference type="NCBI Taxonomy" id="2320863"/>
    <lineage>
        <taxon>Bacteria</taxon>
        <taxon>Pseudomonadati</taxon>
        <taxon>Pseudomonadota</taxon>
        <taxon>Betaproteobacteria</taxon>
        <taxon>Burkholderiales</taxon>
        <taxon>Oxalobacteraceae</taxon>
        <taxon>Noviherbaspirillum</taxon>
    </lineage>
</organism>
<evidence type="ECO:0000259" key="7">
    <source>
        <dbReference type="PROSITE" id="PS50885"/>
    </source>
</evidence>
<evidence type="ECO:0000313" key="8">
    <source>
        <dbReference type="EMBL" id="RJG00076.1"/>
    </source>
</evidence>
<feature type="domain" description="Methyl-accepting transducer" evidence="6">
    <location>
        <begin position="246"/>
        <end position="475"/>
    </location>
</feature>
<dbReference type="InterPro" id="IPR004089">
    <property type="entry name" value="MCPsignal_dom"/>
</dbReference>
<evidence type="ECO:0000259" key="6">
    <source>
        <dbReference type="PROSITE" id="PS50111"/>
    </source>
</evidence>
<evidence type="ECO:0000256" key="5">
    <source>
        <dbReference type="SAM" id="Phobius"/>
    </source>
</evidence>
<keyword evidence="5" id="KW-0812">Transmembrane</keyword>
<dbReference type="SUPFAM" id="SSF58104">
    <property type="entry name" value="Methyl-accepting chemotaxis protein (MCP) signaling domain"/>
    <property type="match status" value="1"/>
</dbReference>
<evidence type="ECO:0000256" key="4">
    <source>
        <dbReference type="PROSITE-ProRule" id="PRU00284"/>
    </source>
</evidence>
<dbReference type="GO" id="GO:0004888">
    <property type="term" value="F:transmembrane signaling receptor activity"/>
    <property type="evidence" value="ECO:0007669"/>
    <property type="project" value="InterPro"/>
</dbReference>
<keyword evidence="4" id="KW-0807">Transducer</keyword>
<dbReference type="PRINTS" id="PR00260">
    <property type="entry name" value="CHEMTRNSDUCR"/>
</dbReference>
<dbReference type="GO" id="GO:0007165">
    <property type="term" value="P:signal transduction"/>
    <property type="evidence" value="ECO:0007669"/>
    <property type="project" value="UniProtKB-KW"/>
</dbReference>
<dbReference type="Pfam" id="PF00015">
    <property type="entry name" value="MCPsignal"/>
    <property type="match status" value="1"/>
</dbReference>
<dbReference type="Gene3D" id="1.10.287.950">
    <property type="entry name" value="Methyl-accepting chemotaxis protein"/>
    <property type="match status" value="1"/>
</dbReference>
<reference evidence="9" key="1">
    <citation type="submission" date="2018-09" db="EMBL/GenBank/DDBJ databases">
        <authorList>
            <person name="Zhu H."/>
        </authorList>
    </citation>
    <scope>NUCLEOTIDE SEQUENCE [LARGE SCALE GENOMIC DNA]</scope>
    <source>
        <strain evidence="9">K1R23-30</strain>
    </source>
</reference>
<dbReference type="SMART" id="SM00283">
    <property type="entry name" value="MA"/>
    <property type="match status" value="1"/>
</dbReference>
<dbReference type="PROSITE" id="PS50111">
    <property type="entry name" value="CHEMOTAXIS_TRANSDUC_2"/>
    <property type="match status" value="1"/>
</dbReference>
<evidence type="ECO:0000256" key="2">
    <source>
        <dbReference type="ARBA" id="ARBA00022481"/>
    </source>
</evidence>
<keyword evidence="5" id="KW-0472">Membrane</keyword>
<proteinExistence type="inferred from homology"/>
<dbReference type="GO" id="GO:0005886">
    <property type="term" value="C:plasma membrane"/>
    <property type="evidence" value="ECO:0007669"/>
    <property type="project" value="TreeGrafter"/>
</dbReference>
<dbReference type="GO" id="GO:0006935">
    <property type="term" value="P:chemotaxis"/>
    <property type="evidence" value="ECO:0007669"/>
    <property type="project" value="InterPro"/>
</dbReference>
<evidence type="ECO:0000256" key="3">
    <source>
        <dbReference type="ARBA" id="ARBA00029447"/>
    </source>
</evidence>
<protein>
    <submittedName>
        <fullName evidence="8">Methyl-accepting chemotaxis protein</fullName>
    </submittedName>
</protein>
<dbReference type="Proteomes" id="UP000265955">
    <property type="component" value="Unassembled WGS sequence"/>
</dbReference>
<name>A0A3A3GCX0_9BURK</name>
<dbReference type="OrthoDB" id="343520at2"/>
<accession>A0A3A3GCX0</accession>
<comment type="similarity">
    <text evidence="3">Belongs to the methyl-accepting chemotaxis (MCP) protein family.</text>
</comment>
<feature type="transmembrane region" description="Helical" evidence="5">
    <location>
        <begin position="168"/>
        <end position="189"/>
    </location>
</feature>
<dbReference type="PROSITE" id="PS50885">
    <property type="entry name" value="HAMP"/>
    <property type="match status" value="1"/>
</dbReference>
<dbReference type="AlphaFoldDB" id="A0A3A3GCX0"/>
<keyword evidence="2" id="KW-0488">Methylation</keyword>
<dbReference type="InterPro" id="IPR003660">
    <property type="entry name" value="HAMP_dom"/>
</dbReference>
<dbReference type="PANTHER" id="PTHR43531:SF14">
    <property type="entry name" value="METHYL-ACCEPTING CHEMOTAXIS PROTEIN I-RELATED"/>
    <property type="match status" value="1"/>
</dbReference>
<keyword evidence="5" id="KW-1133">Transmembrane helix</keyword>
<keyword evidence="9" id="KW-1185">Reference proteome</keyword>
<dbReference type="EMBL" id="QYUO01000001">
    <property type="protein sequence ID" value="RJG00076.1"/>
    <property type="molecule type" value="Genomic_DNA"/>
</dbReference>
<dbReference type="InterPro" id="IPR051310">
    <property type="entry name" value="MCP_chemotaxis"/>
</dbReference>
<dbReference type="FunFam" id="1.10.287.950:FF:000001">
    <property type="entry name" value="Methyl-accepting chemotaxis sensory transducer"/>
    <property type="match status" value="1"/>
</dbReference>
<dbReference type="PANTHER" id="PTHR43531">
    <property type="entry name" value="PROTEIN ICFG"/>
    <property type="match status" value="1"/>
</dbReference>
<comment type="caution">
    <text evidence="8">The sequence shown here is derived from an EMBL/GenBank/DDBJ whole genome shotgun (WGS) entry which is preliminary data.</text>
</comment>
<comment type="subcellular location">
    <subcellularLocation>
        <location evidence="1">Membrane</location>
    </subcellularLocation>
</comment>
<sequence>MEKLVKLEADKSGLALDPEISGSRLANTLINTVPAVTEAISQLAGRGAAYIDTGLLEPNEDMLLNSTVMVARRDLARLPAQMDAIIGDRAAMRSRLGDYQKAATMALAYLDRAQAEVLNSYNQTSGAAFLEAGNESANNLFAVAANLAAELDRVLVQRIDRQTAKRRMIIAAVTAILAVAGYLLAGFYLSFTREMKLLEDAVAGTTNGKLDGHLTSSTNDEIGGLINSFGRMNGSLSQLVAGVRTASESITEVSRHIVAGNTEMSARTETQASSLEQTASSMEQLTAVVRQNEDNSAHAHGLAINAADIARKGGQAVEHVVHTMASIKSSSCRIIDIIRVIDGIAFQTNLLALNAAVEAARAGEHGRGFAVVAGEVRALAQRSSAAAKEIKGLIETSVQDIDAGNALVGIAGATMTDIVKSVEQVAMIMHDISAGSREQSLGIEEVNRAMGEMDEVTQRNAAMVEHAATSAAELERQALNLWQAVSVFQLDEAANEMNVLEQVLPVTSATVLPLTTRRLALKTTRRLSSTYADQARRA</sequence>
<gene>
    <name evidence="8" type="ORF">D3871_10550</name>
</gene>
<feature type="domain" description="HAMP" evidence="7">
    <location>
        <begin position="189"/>
        <end position="241"/>
    </location>
</feature>